<dbReference type="EMBL" id="JBCLSH010000034">
    <property type="protein sequence ID" value="MEY8444209.1"/>
    <property type="molecule type" value="Genomic_DNA"/>
</dbReference>
<evidence type="ECO:0000313" key="2">
    <source>
        <dbReference type="Proteomes" id="UP001565283"/>
    </source>
</evidence>
<dbReference type="SUPFAM" id="SSF56300">
    <property type="entry name" value="Metallo-dependent phosphatases"/>
    <property type="match status" value="1"/>
</dbReference>
<dbReference type="NCBIfam" id="TIGR03729">
    <property type="entry name" value="acc_ester"/>
    <property type="match status" value="1"/>
</dbReference>
<proteinExistence type="predicted"/>
<gene>
    <name evidence="1" type="ORF">AALA52_08205</name>
</gene>
<dbReference type="InterPro" id="IPR029052">
    <property type="entry name" value="Metallo-depent_PP-like"/>
</dbReference>
<dbReference type="Proteomes" id="UP001565283">
    <property type="component" value="Unassembled WGS sequence"/>
</dbReference>
<dbReference type="Gene3D" id="3.60.21.10">
    <property type="match status" value="1"/>
</dbReference>
<sequence length="292" mass="34590">MKKLALLSDLHLDVNEFTDTEIKVLVDTLQSQGVTDLHFAGDMSNDYKKITAPFFNQLSKTFDISHNLGNHDMVYLSEKEINAQDFSLKYFGDTLLISFHGWYDYSFTQDYSEEKLLAFKNSFYFDRKIHRNYSDVITTQRTLTTLETLLENLDFDGRIIIAMHFVPHKAFSINTTYKKFERFNAYLGSQAFHDLFIQHPQITDVVFGHAHHRISDQTIDGIVYHSRPLGYTYEWQMVSDFLQDYPEYKIEEHYHLRKRYQAIKALDIWRDYRTQNLSKEFLSSLSFFNLPT</sequence>
<protein>
    <submittedName>
        <fullName evidence="1">Phosphoesterase</fullName>
    </submittedName>
</protein>
<keyword evidence="2" id="KW-1185">Reference proteome</keyword>
<dbReference type="RefSeq" id="WP_369948662.1">
    <property type="nucleotide sequence ID" value="NZ_JBCLSH010000034.1"/>
</dbReference>
<evidence type="ECO:0000313" key="1">
    <source>
        <dbReference type="EMBL" id="MEY8444209.1"/>
    </source>
</evidence>
<dbReference type="InterPro" id="IPR022302">
    <property type="entry name" value="Phosphoesterase_putative"/>
</dbReference>
<comment type="caution">
    <text evidence="1">The sequence shown here is derived from an EMBL/GenBank/DDBJ whole genome shotgun (WGS) entry which is preliminary data.</text>
</comment>
<name>A0ABV4D5D8_9LACT</name>
<organism evidence="1 2">
    <name type="scientific">Lactococcus ileimucosae</name>
    <dbReference type="NCBI Taxonomy" id="2941329"/>
    <lineage>
        <taxon>Bacteria</taxon>
        <taxon>Bacillati</taxon>
        <taxon>Bacillota</taxon>
        <taxon>Bacilli</taxon>
        <taxon>Lactobacillales</taxon>
        <taxon>Streptococcaceae</taxon>
        <taxon>Lactococcus</taxon>
    </lineage>
</organism>
<accession>A0ABV4D5D8</accession>
<reference evidence="1 2" key="1">
    <citation type="submission" date="2024-03" db="EMBL/GenBank/DDBJ databases">
        <title>Mouse gut bacterial collection (mGBC) of GemPharmatech.</title>
        <authorList>
            <person name="He Y."/>
            <person name="Dong L."/>
            <person name="Wu D."/>
            <person name="Gao X."/>
            <person name="Lin Z."/>
        </authorList>
    </citation>
    <scope>NUCLEOTIDE SEQUENCE [LARGE SCALE GENOMIC DNA]</scope>
    <source>
        <strain evidence="1 2">61-15</strain>
    </source>
</reference>